<dbReference type="Proteomes" id="UP000299102">
    <property type="component" value="Unassembled WGS sequence"/>
</dbReference>
<reference evidence="1 2" key="1">
    <citation type="journal article" date="2019" name="Commun. Biol.">
        <title>The bagworm genome reveals a unique fibroin gene that provides high tensile strength.</title>
        <authorList>
            <person name="Kono N."/>
            <person name="Nakamura H."/>
            <person name="Ohtoshi R."/>
            <person name="Tomita M."/>
            <person name="Numata K."/>
            <person name="Arakawa K."/>
        </authorList>
    </citation>
    <scope>NUCLEOTIDE SEQUENCE [LARGE SCALE GENOMIC DNA]</scope>
</reference>
<sequence length="149" mass="17567">MLHKFIDEKKECRVDRWRFTIEKSNRSEKKTYALYLTGDETWLYDLGPGIKRHSTVWCFEFETTPTKSCPARSTQIQMVATFFCWTGHIATLVLEDQKLVMFRGMCQFVPQQCYQLSVRNERSHESGTFFDIAATSLRIHLLEHLIFST</sequence>
<evidence type="ECO:0000313" key="2">
    <source>
        <dbReference type="Proteomes" id="UP000299102"/>
    </source>
</evidence>
<dbReference type="Gene3D" id="3.30.420.10">
    <property type="entry name" value="Ribonuclease H-like superfamily/Ribonuclease H"/>
    <property type="match status" value="1"/>
</dbReference>
<protein>
    <recommendedName>
        <fullName evidence="3">Mariner Mos1 transposase</fullName>
    </recommendedName>
</protein>
<gene>
    <name evidence="1" type="ORF">EVAR_13642_1</name>
</gene>
<evidence type="ECO:0008006" key="3">
    <source>
        <dbReference type="Google" id="ProtNLM"/>
    </source>
</evidence>
<dbReference type="EMBL" id="BGZK01000223">
    <property type="protein sequence ID" value="GBP29719.1"/>
    <property type="molecule type" value="Genomic_DNA"/>
</dbReference>
<accession>A0A4C1UTU8</accession>
<dbReference type="GO" id="GO:0003676">
    <property type="term" value="F:nucleic acid binding"/>
    <property type="evidence" value="ECO:0007669"/>
    <property type="project" value="InterPro"/>
</dbReference>
<keyword evidence="2" id="KW-1185">Reference proteome</keyword>
<proteinExistence type="predicted"/>
<evidence type="ECO:0000313" key="1">
    <source>
        <dbReference type="EMBL" id="GBP29719.1"/>
    </source>
</evidence>
<name>A0A4C1UTU8_EUMVA</name>
<dbReference type="InterPro" id="IPR036397">
    <property type="entry name" value="RNaseH_sf"/>
</dbReference>
<comment type="caution">
    <text evidence="1">The sequence shown here is derived from an EMBL/GenBank/DDBJ whole genome shotgun (WGS) entry which is preliminary data.</text>
</comment>
<dbReference type="AlphaFoldDB" id="A0A4C1UTU8"/>
<organism evidence="1 2">
    <name type="scientific">Eumeta variegata</name>
    <name type="common">Bagworm moth</name>
    <name type="synonym">Eumeta japonica</name>
    <dbReference type="NCBI Taxonomy" id="151549"/>
    <lineage>
        <taxon>Eukaryota</taxon>
        <taxon>Metazoa</taxon>
        <taxon>Ecdysozoa</taxon>
        <taxon>Arthropoda</taxon>
        <taxon>Hexapoda</taxon>
        <taxon>Insecta</taxon>
        <taxon>Pterygota</taxon>
        <taxon>Neoptera</taxon>
        <taxon>Endopterygota</taxon>
        <taxon>Lepidoptera</taxon>
        <taxon>Glossata</taxon>
        <taxon>Ditrysia</taxon>
        <taxon>Tineoidea</taxon>
        <taxon>Psychidae</taxon>
        <taxon>Oiketicinae</taxon>
        <taxon>Eumeta</taxon>
    </lineage>
</organism>